<dbReference type="SUPFAM" id="SSF50985">
    <property type="entry name" value="RCC1/BLIP-II"/>
    <property type="match status" value="1"/>
</dbReference>
<dbReference type="Proteomes" id="UP001516400">
    <property type="component" value="Unassembled WGS sequence"/>
</dbReference>
<feature type="repeat" description="RCC1" evidence="1">
    <location>
        <begin position="284"/>
        <end position="337"/>
    </location>
</feature>
<organism evidence="2 3">
    <name type="scientific">Cryptolaemus montrouzieri</name>
    <dbReference type="NCBI Taxonomy" id="559131"/>
    <lineage>
        <taxon>Eukaryota</taxon>
        <taxon>Metazoa</taxon>
        <taxon>Ecdysozoa</taxon>
        <taxon>Arthropoda</taxon>
        <taxon>Hexapoda</taxon>
        <taxon>Insecta</taxon>
        <taxon>Pterygota</taxon>
        <taxon>Neoptera</taxon>
        <taxon>Endopterygota</taxon>
        <taxon>Coleoptera</taxon>
        <taxon>Polyphaga</taxon>
        <taxon>Cucujiformia</taxon>
        <taxon>Coccinelloidea</taxon>
        <taxon>Coccinellidae</taxon>
        <taxon>Scymninae</taxon>
        <taxon>Scymnini</taxon>
        <taxon>Cryptolaemus</taxon>
    </lineage>
</organism>
<comment type="caution">
    <text evidence="2">The sequence shown here is derived from an EMBL/GenBank/DDBJ whole genome shotgun (WGS) entry which is preliminary data.</text>
</comment>
<dbReference type="AlphaFoldDB" id="A0ABD2PF50"/>
<dbReference type="PROSITE" id="PS50012">
    <property type="entry name" value="RCC1_3"/>
    <property type="match status" value="5"/>
</dbReference>
<dbReference type="PRINTS" id="PR00633">
    <property type="entry name" value="RCCNDNSATION"/>
</dbReference>
<feature type="repeat" description="RCC1" evidence="1">
    <location>
        <begin position="113"/>
        <end position="174"/>
    </location>
</feature>
<evidence type="ECO:0000313" key="3">
    <source>
        <dbReference type="Proteomes" id="UP001516400"/>
    </source>
</evidence>
<feature type="repeat" description="RCC1" evidence="1">
    <location>
        <begin position="396"/>
        <end position="445"/>
    </location>
</feature>
<dbReference type="Pfam" id="PF00415">
    <property type="entry name" value="RCC1"/>
    <property type="match status" value="3"/>
</dbReference>
<dbReference type="PANTHER" id="PTHR46337:SF1">
    <property type="entry name" value="RCC1-LIKE G EXCHANGING FACTOR-LIKE PROTEIN"/>
    <property type="match status" value="1"/>
</dbReference>
<feature type="repeat" description="RCC1" evidence="1">
    <location>
        <begin position="49"/>
        <end position="109"/>
    </location>
</feature>
<dbReference type="Pfam" id="PF13540">
    <property type="entry name" value="RCC1_2"/>
    <property type="match status" value="2"/>
</dbReference>
<dbReference type="PANTHER" id="PTHR46337">
    <property type="entry name" value="RCC1-LIKE G EXCHANGING FACTOR-LIKE PROTEIN"/>
    <property type="match status" value="1"/>
</dbReference>
<dbReference type="InterPro" id="IPR000408">
    <property type="entry name" value="Reg_chr_condens"/>
</dbReference>
<gene>
    <name evidence="2" type="ORF">HHI36_023018</name>
</gene>
<accession>A0ABD2PF50</accession>
<sequence length="447" mass="49399">MANFRKLIGLLESDGKRLYATIKRKFPVNTEETSKLPVFDYGVSDKSYNRVFVWGHTKTGALGIPYVKSSESYDSIKNFLRPKRLGFGEKNKVKHATCGFGFTLFHTVNDDSKTLYGTGLNTDSQIGYHEVKKDHPLEIIFYPKPISLPIKYSENFKIHKISAGRAHSLVLSNVGLFAFGNNAYGQCGRPSIQDEDYIKSNYIHFIKNLGGKQIIDIECGQDHSLALTEDGSVYSCGWGADGQTGLGHFNNCSSFSKVMGDISKEKIVKLSSRCDFVMALNDKGEVFGWGNTEYGQITLPGGIQQICKPTYIEMLKPLGKIKDIAAGGSSCIVLNEDRQVFSWGFGILGFGPNVQQSTKPAKIPETLFGKNEFQPNNVVEKIQCGVSHYFAITNLGDLYSWGRNRNGCLGLGNESDQYFPLKVCLGGIVKNVHCGIDHSVAVCKPFI</sequence>
<dbReference type="InterPro" id="IPR009091">
    <property type="entry name" value="RCC1/BLIP-II"/>
</dbReference>
<feature type="repeat" description="RCC1" evidence="1">
    <location>
        <begin position="174"/>
        <end position="230"/>
    </location>
</feature>
<evidence type="ECO:0000256" key="1">
    <source>
        <dbReference type="PROSITE-ProRule" id="PRU00235"/>
    </source>
</evidence>
<name>A0ABD2PF50_9CUCU</name>
<reference evidence="2 3" key="1">
    <citation type="journal article" date="2021" name="BMC Biol.">
        <title>Horizontally acquired antibacterial genes associated with adaptive radiation of ladybird beetles.</title>
        <authorList>
            <person name="Li H.S."/>
            <person name="Tang X.F."/>
            <person name="Huang Y.H."/>
            <person name="Xu Z.Y."/>
            <person name="Chen M.L."/>
            <person name="Du X.Y."/>
            <person name="Qiu B.Y."/>
            <person name="Chen P.T."/>
            <person name="Zhang W."/>
            <person name="Slipinski A."/>
            <person name="Escalona H.E."/>
            <person name="Waterhouse R.M."/>
            <person name="Zwick A."/>
            <person name="Pang H."/>
        </authorList>
    </citation>
    <scope>NUCLEOTIDE SEQUENCE [LARGE SCALE GENOMIC DNA]</scope>
    <source>
        <strain evidence="2">SYSU2018</strain>
    </source>
</reference>
<dbReference type="InterPro" id="IPR053035">
    <property type="entry name" value="Mitochondrial_GEF_domain"/>
</dbReference>
<proteinExistence type="predicted"/>
<protein>
    <submittedName>
        <fullName evidence="2">Uncharacterized protein</fullName>
    </submittedName>
</protein>
<keyword evidence="3" id="KW-1185">Reference proteome</keyword>
<evidence type="ECO:0000313" key="2">
    <source>
        <dbReference type="EMBL" id="KAL3289606.1"/>
    </source>
</evidence>
<dbReference type="Gene3D" id="2.130.10.30">
    <property type="entry name" value="Regulator of chromosome condensation 1/beta-lactamase-inhibitor protein II"/>
    <property type="match status" value="2"/>
</dbReference>
<dbReference type="EMBL" id="JABFTP020000186">
    <property type="protein sequence ID" value="KAL3289606.1"/>
    <property type="molecule type" value="Genomic_DNA"/>
</dbReference>